<dbReference type="SMART" id="SM00028">
    <property type="entry name" value="TPR"/>
    <property type="match status" value="3"/>
</dbReference>
<feature type="domain" description="PPIase FKBP-type" evidence="9">
    <location>
        <begin position="30"/>
        <end position="118"/>
    </location>
</feature>
<keyword evidence="6 7" id="KW-0413">Isomerase</keyword>
<dbReference type="Pfam" id="PF13181">
    <property type="entry name" value="TPR_8"/>
    <property type="match status" value="3"/>
</dbReference>
<dbReference type="InterPro" id="IPR046357">
    <property type="entry name" value="PPIase_dom_sf"/>
</dbReference>
<dbReference type="PROSITE" id="PS50059">
    <property type="entry name" value="FKBP_PPIASE"/>
    <property type="match status" value="2"/>
</dbReference>
<comment type="catalytic activity">
    <reaction evidence="1 7">
        <text>[protein]-peptidylproline (omega=180) = [protein]-peptidylproline (omega=0)</text>
        <dbReference type="Rhea" id="RHEA:16237"/>
        <dbReference type="Rhea" id="RHEA-COMP:10747"/>
        <dbReference type="Rhea" id="RHEA-COMP:10748"/>
        <dbReference type="ChEBI" id="CHEBI:83833"/>
        <dbReference type="ChEBI" id="CHEBI:83834"/>
        <dbReference type="EC" id="5.2.1.8"/>
    </reaction>
</comment>
<feature type="domain" description="PPIase FKBP-type" evidence="9">
    <location>
        <begin position="147"/>
        <end position="233"/>
    </location>
</feature>
<dbReference type="PANTHER" id="PTHR46512">
    <property type="entry name" value="PEPTIDYLPROLYL ISOMERASE"/>
    <property type="match status" value="1"/>
</dbReference>
<proteinExistence type="evidence at transcript level"/>
<dbReference type="Gene3D" id="3.10.50.40">
    <property type="match status" value="2"/>
</dbReference>
<evidence type="ECO:0000256" key="2">
    <source>
        <dbReference type="ARBA" id="ARBA00013194"/>
    </source>
</evidence>
<feature type="repeat" description="TPR" evidence="8">
    <location>
        <begin position="250"/>
        <end position="283"/>
    </location>
</feature>
<evidence type="ECO:0000259" key="9">
    <source>
        <dbReference type="PROSITE" id="PS50059"/>
    </source>
</evidence>
<keyword evidence="5 7" id="KW-0697">Rotamase</keyword>
<name>A0A481SYZ8_ENCFO</name>
<dbReference type="EMBL" id="MH799726">
    <property type="protein sequence ID" value="QBH73885.1"/>
    <property type="molecule type" value="mRNA"/>
</dbReference>
<dbReference type="InterPro" id="IPR019734">
    <property type="entry name" value="TPR_rpt"/>
</dbReference>
<evidence type="ECO:0000256" key="4">
    <source>
        <dbReference type="ARBA" id="ARBA00022803"/>
    </source>
</evidence>
<sequence>MSIDVSPSGDGGVLKEIIKEGTGEKTPGLGSHVEVHYVGTLLDGTKFDSSRDRNETFKFDLGLGQVIKGWDCGVKSMKKGEVAILTCKPDYAYGKNGSPPSIPPDATLKFEVELINWLGEDLSPKKNKAIIREVITAGSGYANPTEGGLVEAHIVGHYDGKVFEERDVKFCLGEGEAEGIVEGLEIALGKFKKGEKSKIFIKSEYAFGLLGRSEFKIPGGADVEYIAEVKSFEKGPEVWSLEAPQKLEHAQAYKDKGTSYLKDGRLRLAIKMYQKVIEFANDDYDTKDKEELNKQRLNLLLSTNLNLALCFLKANDHALAREACDKVLELDPKNEKALFRRGQALLYLASPELALKDFQEVVSIEPKNTAALKQVFHCQSVIKRELAKEKKLYANMFEKFAKQDRQ</sequence>
<evidence type="ECO:0000256" key="6">
    <source>
        <dbReference type="ARBA" id="ARBA00023235"/>
    </source>
</evidence>
<dbReference type="InterPro" id="IPR050754">
    <property type="entry name" value="FKBP4/5/8-like"/>
</dbReference>
<evidence type="ECO:0000256" key="8">
    <source>
        <dbReference type="PROSITE-ProRule" id="PRU00339"/>
    </source>
</evidence>
<dbReference type="SUPFAM" id="SSF54534">
    <property type="entry name" value="FKBP-like"/>
    <property type="match status" value="2"/>
</dbReference>
<dbReference type="PANTHER" id="PTHR46512:SF9">
    <property type="entry name" value="PEPTIDYLPROLYL ISOMERASE"/>
    <property type="match status" value="1"/>
</dbReference>
<dbReference type="FunFam" id="1.25.40.10:FF:000008">
    <property type="entry name" value="Peptidylprolyl isomerase"/>
    <property type="match status" value="1"/>
</dbReference>
<dbReference type="Pfam" id="PF00254">
    <property type="entry name" value="FKBP_C"/>
    <property type="match status" value="2"/>
</dbReference>
<dbReference type="SUPFAM" id="SSF48452">
    <property type="entry name" value="TPR-like"/>
    <property type="match status" value="1"/>
</dbReference>
<organism evidence="10">
    <name type="scientific">Encarsia formosa</name>
    <name type="common">Whitefly parasite</name>
    <dbReference type="NCBI Taxonomy" id="32400"/>
    <lineage>
        <taxon>Eukaryota</taxon>
        <taxon>Metazoa</taxon>
        <taxon>Ecdysozoa</taxon>
        <taxon>Arthropoda</taxon>
        <taxon>Hexapoda</taxon>
        <taxon>Insecta</taxon>
        <taxon>Pterygota</taxon>
        <taxon>Neoptera</taxon>
        <taxon>Endopterygota</taxon>
        <taxon>Hymenoptera</taxon>
        <taxon>Apocrita</taxon>
        <taxon>Proctotrupomorpha</taxon>
        <taxon>Chalcidoidea</taxon>
        <taxon>Aphelinidae</taxon>
        <taxon>Coccophaginae</taxon>
        <taxon>Encarsia</taxon>
    </lineage>
</organism>
<dbReference type="PROSITE" id="PS50005">
    <property type="entry name" value="TPR"/>
    <property type="match status" value="3"/>
</dbReference>
<evidence type="ECO:0000256" key="7">
    <source>
        <dbReference type="PROSITE-ProRule" id="PRU00277"/>
    </source>
</evidence>
<reference evidence="10" key="1">
    <citation type="journal article" date="2019" name="Sci. Rep.">
        <title>No signal of deleterious mutation accumulation in conserved gene sequences of extant asexual hexapods.</title>
        <authorList>
            <person name="Brandt A."/>
            <person name="Bast J."/>
            <person name="Scheu S."/>
            <person name="Meusemann K."/>
            <person name="Donath A."/>
            <person name="Schuette K."/>
            <person name="Machida R."/>
            <person name="Kraaijeveld K."/>
        </authorList>
    </citation>
    <scope>NUCLEOTIDE SEQUENCE</scope>
    <source>
        <strain evidence="10">OG2874</strain>
    </source>
</reference>
<dbReference type="Gene3D" id="1.25.40.10">
    <property type="entry name" value="Tetratricopeptide repeat domain"/>
    <property type="match status" value="1"/>
</dbReference>
<dbReference type="InterPro" id="IPR001179">
    <property type="entry name" value="PPIase_FKBP_dom"/>
</dbReference>
<feature type="repeat" description="TPR" evidence="8">
    <location>
        <begin position="301"/>
        <end position="334"/>
    </location>
</feature>
<protein>
    <recommendedName>
        <fullName evidence="2 7">peptidylprolyl isomerase</fullName>
        <ecNumber evidence="2 7">5.2.1.8</ecNumber>
    </recommendedName>
</protein>
<keyword evidence="4 8" id="KW-0802">TPR repeat</keyword>
<dbReference type="AlphaFoldDB" id="A0A481SYZ8"/>
<evidence type="ECO:0000313" key="10">
    <source>
        <dbReference type="EMBL" id="QBH73885.1"/>
    </source>
</evidence>
<feature type="repeat" description="TPR" evidence="8">
    <location>
        <begin position="335"/>
        <end position="368"/>
    </location>
</feature>
<dbReference type="InterPro" id="IPR011990">
    <property type="entry name" value="TPR-like_helical_dom_sf"/>
</dbReference>
<keyword evidence="3" id="KW-0677">Repeat</keyword>
<evidence type="ECO:0000256" key="5">
    <source>
        <dbReference type="ARBA" id="ARBA00023110"/>
    </source>
</evidence>
<evidence type="ECO:0000256" key="1">
    <source>
        <dbReference type="ARBA" id="ARBA00000971"/>
    </source>
</evidence>
<dbReference type="FunFam" id="3.10.50.40:FF:000025">
    <property type="entry name" value="Peptidylprolyl isomerase"/>
    <property type="match status" value="1"/>
</dbReference>
<dbReference type="EC" id="5.2.1.8" evidence="2 7"/>
<accession>A0A481SYZ8</accession>
<dbReference type="GO" id="GO:0003755">
    <property type="term" value="F:peptidyl-prolyl cis-trans isomerase activity"/>
    <property type="evidence" value="ECO:0007669"/>
    <property type="project" value="UniProtKB-KW"/>
</dbReference>
<evidence type="ECO:0000256" key="3">
    <source>
        <dbReference type="ARBA" id="ARBA00022737"/>
    </source>
</evidence>
<dbReference type="FunFam" id="3.10.50.40:FF:000013">
    <property type="entry name" value="Peptidylprolyl isomerase"/>
    <property type="match status" value="1"/>
</dbReference>